<sequence length="431" mass="48779">SGYVTDLKDSLAKSSEPSRSRRTEIEMDVDAVKSDGIDINLEIQTEIDECIAYKNALRDREIDARVVVEVVDRDEEEGAVEVTYETLGDLVQRFHDHTVEIPIHRVQAIESIQRDQGHRIVVTRQHSTDTLERIRELERVNMRLRDMMDVARNDLTAYTRRFQELVLLCTRMVPNEVDKVERFIGGSLDNIQGNVIAVEPAKLQDTIRIANNFMDQKLKGYARSAENKMRDCKVTVTQNTQRAPVGNQPGIVCYEYGRPRHFRKDCHKLRNQNHGNQTGNKNGNKTGNQTSGNEATTMAYAIGGGGANPDSNVVTDIDLIPIELGSFDIIIGMDWLAKYHTLIICDEKVIRILYGNETQKYIQKGFQAYLAQVTSKKAKDKSNEKRLEDVPIVREFLEVFPEDLPGLPPARQVEFQIDLVPGAAPVARAPY</sequence>
<keyword evidence="2" id="KW-0695">RNA-directed DNA polymerase</keyword>
<dbReference type="PANTHER" id="PTHR15503">
    <property type="entry name" value="LDOC1 RELATED"/>
    <property type="match status" value="1"/>
</dbReference>
<dbReference type="EMBL" id="BKCJ010483259">
    <property type="protein sequence ID" value="GFA76321.1"/>
    <property type="molecule type" value="Genomic_DNA"/>
</dbReference>
<dbReference type="GO" id="GO:0003964">
    <property type="term" value="F:RNA-directed DNA polymerase activity"/>
    <property type="evidence" value="ECO:0007669"/>
    <property type="project" value="UniProtKB-KW"/>
</dbReference>
<evidence type="ECO:0000256" key="1">
    <source>
        <dbReference type="SAM" id="MobiDB-lite"/>
    </source>
</evidence>
<protein>
    <submittedName>
        <fullName evidence="2">Putative reverse transcriptase domain-containing protein</fullName>
    </submittedName>
</protein>
<dbReference type="AlphaFoldDB" id="A0A699K7W5"/>
<name>A0A699K7W5_TANCI</name>
<keyword evidence="2" id="KW-0808">Transferase</keyword>
<dbReference type="Pfam" id="PF08284">
    <property type="entry name" value="RVP_2"/>
    <property type="match status" value="1"/>
</dbReference>
<feature type="region of interest" description="Disordered" evidence="1">
    <location>
        <begin position="270"/>
        <end position="292"/>
    </location>
</feature>
<evidence type="ECO:0000313" key="2">
    <source>
        <dbReference type="EMBL" id="GFA76321.1"/>
    </source>
</evidence>
<feature type="compositionally biased region" description="Low complexity" evidence="1">
    <location>
        <begin position="272"/>
        <end position="292"/>
    </location>
</feature>
<gene>
    <name evidence="2" type="ORF">Tci_648293</name>
</gene>
<dbReference type="InterPro" id="IPR021109">
    <property type="entry name" value="Peptidase_aspartic_dom_sf"/>
</dbReference>
<accession>A0A699K7W5</accession>
<feature type="region of interest" description="Disordered" evidence="1">
    <location>
        <begin position="1"/>
        <end position="23"/>
    </location>
</feature>
<reference evidence="2" key="1">
    <citation type="journal article" date="2019" name="Sci. Rep.">
        <title>Draft genome of Tanacetum cinerariifolium, the natural source of mosquito coil.</title>
        <authorList>
            <person name="Yamashiro T."/>
            <person name="Shiraishi A."/>
            <person name="Satake H."/>
            <person name="Nakayama K."/>
        </authorList>
    </citation>
    <scope>NUCLEOTIDE SEQUENCE</scope>
</reference>
<dbReference type="InterPro" id="IPR032567">
    <property type="entry name" value="RTL1-rel"/>
</dbReference>
<dbReference type="Gene3D" id="2.40.70.10">
    <property type="entry name" value="Acid Proteases"/>
    <property type="match status" value="1"/>
</dbReference>
<feature type="non-terminal residue" evidence="2">
    <location>
        <position position="431"/>
    </location>
</feature>
<dbReference type="PANTHER" id="PTHR15503:SF45">
    <property type="entry name" value="RNA-DIRECTED DNA POLYMERASE HOMOLOG"/>
    <property type="match status" value="1"/>
</dbReference>
<proteinExistence type="predicted"/>
<feature type="non-terminal residue" evidence="2">
    <location>
        <position position="1"/>
    </location>
</feature>
<organism evidence="2">
    <name type="scientific">Tanacetum cinerariifolium</name>
    <name type="common">Dalmatian daisy</name>
    <name type="synonym">Chrysanthemum cinerariifolium</name>
    <dbReference type="NCBI Taxonomy" id="118510"/>
    <lineage>
        <taxon>Eukaryota</taxon>
        <taxon>Viridiplantae</taxon>
        <taxon>Streptophyta</taxon>
        <taxon>Embryophyta</taxon>
        <taxon>Tracheophyta</taxon>
        <taxon>Spermatophyta</taxon>
        <taxon>Magnoliopsida</taxon>
        <taxon>eudicotyledons</taxon>
        <taxon>Gunneridae</taxon>
        <taxon>Pentapetalae</taxon>
        <taxon>asterids</taxon>
        <taxon>campanulids</taxon>
        <taxon>Asterales</taxon>
        <taxon>Asteraceae</taxon>
        <taxon>Asteroideae</taxon>
        <taxon>Anthemideae</taxon>
        <taxon>Anthemidinae</taxon>
        <taxon>Tanacetum</taxon>
    </lineage>
</organism>
<comment type="caution">
    <text evidence="2">The sequence shown here is derived from an EMBL/GenBank/DDBJ whole genome shotgun (WGS) entry which is preliminary data.</text>
</comment>
<keyword evidence="2" id="KW-0548">Nucleotidyltransferase</keyword>